<accession>A0A5C5ZJJ6</accession>
<keyword evidence="4" id="KW-1185">Reference proteome</keyword>
<feature type="compositionally biased region" description="Basic and acidic residues" evidence="1">
    <location>
        <begin position="22"/>
        <end position="32"/>
    </location>
</feature>
<protein>
    <submittedName>
        <fullName evidence="3">Transposase IS200 like protein</fullName>
    </submittedName>
</protein>
<dbReference type="Proteomes" id="UP000315440">
    <property type="component" value="Unassembled WGS sequence"/>
</dbReference>
<dbReference type="GO" id="GO:0003677">
    <property type="term" value="F:DNA binding"/>
    <property type="evidence" value="ECO:0007669"/>
    <property type="project" value="InterPro"/>
</dbReference>
<dbReference type="InterPro" id="IPR036515">
    <property type="entry name" value="Transposase_17_sf"/>
</dbReference>
<proteinExistence type="predicted"/>
<organism evidence="3 4">
    <name type="scientific">Pseudobythopirellula maris</name>
    <dbReference type="NCBI Taxonomy" id="2527991"/>
    <lineage>
        <taxon>Bacteria</taxon>
        <taxon>Pseudomonadati</taxon>
        <taxon>Planctomycetota</taxon>
        <taxon>Planctomycetia</taxon>
        <taxon>Pirellulales</taxon>
        <taxon>Lacipirellulaceae</taxon>
        <taxon>Pseudobythopirellula</taxon>
    </lineage>
</organism>
<comment type="caution">
    <text evidence="3">The sequence shown here is derived from an EMBL/GenBank/DDBJ whole genome shotgun (WGS) entry which is preliminary data.</text>
</comment>
<sequence length="186" mass="20729">MAHWLLTSTTYGSWLPGDERGSVASVRERRPYDSQSGSIRVEHNLPGETYEPPLPGLWHASVAKLKGPPVRFTKGNAEALIPQFRETARYRGWELRAAAVMPDHIHLVVAAASECDPGDMLGDFKSYGSRALNRANPRPPSGTWWTARGSKRVLRNERALHAAIHYVLHKQKTALLTWPHPSEPPA</sequence>
<reference evidence="3 4" key="1">
    <citation type="submission" date="2019-02" db="EMBL/GenBank/DDBJ databases">
        <title>Deep-cultivation of Planctomycetes and their phenomic and genomic characterization uncovers novel biology.</title>
        <authorList>
            <person name="Wiegand S."/>
            <person name="Jogler M."/>
            <person name="Boedeker C."/>
            <person name="Pinto D."/>
            <person name="Vollmers J."/>
            <person name="Rivas-Marin E."/>
            <person name="Kohn T."/>
            <person name="Peeters S.H."/>
            <person name="Heuer A."/>
            <person name="Rast P."/>
            <person name="Oberbeckmann S."/>
            <person name="Bunk B."/>
            <person name="Jeske O."/>
            <person name="Meyerdierks A."/>
            <person name="Storesund J.E."/>
            <person name="Kallscheuer N."/>
            <person name="Luecker S."/>
            <person name="Lage O.M."/>
            <person name="Pohl T."/>
            <person name="Merkel B.J."/>
            <person name="Hornburger P."/>
            <person name="Mueller R.-W."/>
            <person name="Bruemmer F."/>
            <person name="Labrenz M."/>
            <person name="Spormann A.M."/>
            <person name="Op Den Camp H."/>
            <person name="Overmann J."/>
            <person name="Amann R."/>
            <person name="Jetten M.S.M."/>
            <person name="Mascher T."/>
            <person name="Medema M.H."/>
            <person name="Devos D.P."/>
            <person name="Kaster A.-K."/>
            <person name="Ovreas L."/>
            <person name="Rohde M."/>
            <person name="Galperin M.Y."/>
            <person name="Jogler C."/>
        </authorList>
    </citation>
    <scope>NUCLEOTIDE SEQUENCE [LARGE SCALE GENOMIC DNA]</scope>
    <source>
        <strain evidence="3 4">Mal64</strain>
    </source>
</reference>
<dbReference type="EMBL" id="SJPQ01000003">
    <property type="protein sequence ID" value="TWT87554.1"/>
    <property type="molecule type" value="Genomic_DNA"/>
</dbReference>
<dbReference type="Gene3D" id="3.30.70.1290">
    <property type="entry name" value="Transposase IS200-like"/>
    <property type="match status" value="1"/>
</dbReference>
<name>A0A5C5ZJJ6_9BACT</name>
<feature type="region of interest" description="Disordered" evidence="1">
    <location>
        <begin position="22"/>
        <end position="46"/>
    </location>
</feature>
<evidence type="ECO:0000313" key="3">
    <source>
        <dbReference type="EMBL" id="TWT87554.1"/>
    </source>
</evidence>
<dbReference type="OrthoDB" id="274221at2"/>
<gene>
    <name evidence="3" type="ORF">Mal64_30950</name>
</gene>
<dbReference type="SUPFAM" id="SSF143422">
    <property type="entry name" value="Transposase IS200-like"/>
    <property type="match status" value="1"/>
</dbReference>
<dbReference type="AlphaFoldDB" id="A0A5C5ZJJ6"/>
<dbReference type="InterPro" id="IPR002686">
    <property type="entry name" value="Transposase_17"/>
</dbReference>
<feature type="domain" description="Transposase IS200-like" evidence="2">
    <location>
        <begin position="54"/>
        <end position="170"/>
    </location>
</feature>
<dbReference type="Pfam" id="PF01797">
    <property type="entry name" value="Y1_Tnp"/>
    <property type="match status" value="1"/>
</dbReference>
<evidence type="ECO:0000259" key="2">
    <source>
        <dbReference type="SMART" id="SM01321"/>
    </source>
</evidence>
<evidence type="ECO:0000313" key="4">
    <source>
        <dbReference type="Proteomes" id="UP000315440"/>
    </source>
</evidence>
<dbReference type="GO" id="GO:0006313">
    <property type="term" value="P:DNA transposition"/>
    <property type="evidence" value="ECO:0007669"/>
    <property type="project" value="InterPro"/>
</dbReference>
<dbReference type="GO" id="GO:0004803">
    <property type="term" value="F:transposase activity"/>
    <property type="evidence" value="ECO:0007669"/>
    <property type="project" value="InterPro"/>
</dbReference>
<dbReference type="SMART" id="SM01321">
    <property type="entry name" value="Y1_Tnp"/>
    <property type="match status" value="1"/>
</dbReference>
<evidence type="ECO:0000256" key="1">
    <source>
        <dbReference type="SAM" id="MobiDB-lite"/>
    </source>
</evidence>